<reference evidence="2" key="1">
    <citation type="submission" date="2024-04" db="UniProtKB">
        <authorList>
            <consortium name="EnsemblMetazoa"/>
        </authorList>
    </citation>
    <scope>IDENTIFICATION</scope>
    <source>
        <strain evidence="2">EBRO</strain>
    </source>
</reference>
<name>A0AAG5CYR8_ANOAO</name>
<proteinExistence type="predicted"/>
<dbReference type="AlphaFoldDB" id="A0AAG5CYR8"/>
<organism evidence="2 3">
    <name type="scientific">Anopheles atroparvus</name>
    <name type="common">European mosquito</name>
    <dbReference type="NCBI Taxonomy" id="41427"/>
    <lineage>
        <taxon>Eukaryota</taxon>
        <taxon>Metazoa</taxon>
        <taxon>Ecdysozoa</taxon>
        <taxon>Arthropoda</taxon>
        <taxon>Hexapoda</taxon>
        <taxon>Insecta</taxon>
        <taxon>Pterygota</taxon>
        <taxon>Neoptera</taxon>
        <taxon>Endopterygota</taxon>
        <taxon>Diptera</taxon>
        <taxon>Nematocera</taxon>
        <taxon>Culicoidea</taxon>
        <taxon>Culicidae</taxon>
        <taxon>Anophelinae</taxon>
        <taxon>Anopheles</taxon>
    </lineage>
</organism>
<evidence type="ECO:0000313" key="3">
    <source>
        <dbReference type="Proteomes" id="UP000075880"/>
    </source>
</evidence>
<evidence type="ECO:0000313" key="2">
    <source>
        <dbReference type="EnsemblMetazoa" id="ENSAATROPP004031"/>
    </source>
</evidence>
<feature type="compositionally biased region" description="Polar residues" evidence="1">
    <location>
        <begin position="23"/>
        <end position="32"/>
    </location>
</feature>
<sequence>MEPPRRQRAGDADDGEISGAHCGSSTNGQLVK</sequence>
<dbReference type="EnsemblMetazoa" id="ENSAATROPT004198">
    <property type="protein sequence ID" value="ENSAATROPP004031"/>
    <property type="gene ID" value="ENSAATROPG003320"/>
</dbReference>
<evidence type="ECO:0000256" key="1">
    <source>
        <dbReference type="SAM" id="MobiDB-lite"/>
    </source>
</evidence>
<feature type="compositionally biased region" description="Basic and acidic residues" evidence="1">
    <location>
        <begin position="1"/>
        <end position="11"/>
    </location>
</feature>
<accession>A0AAG5CYR8</accession>
<dbReference type="Proteomes" id="UP000075880">
    <property type="component" value="Unassembled WGS sequence"/>
</dbReference>
<protein>
    <submittedName>
        <fullName evidence="2">Uncharacterized protein</fullName>
    </submittedName>
</protein>
<feature type="region of interest" description="Disordered" evidence="1">
    <location>
        <begin position="1"/>
        <end position="32"/>
    </location>
</feature>
<keyword evidence="3" id="KW-1185">Reference proteome</keyword>